<accession>A0A2M4C6K1</accession>
<evidence type="ECO:0000313" key="2">
    <source>
        <dbReference type="EMBL" id="MBW60944.1"/>
    </source>
</evidence>
<proteinExistence type="predicted"/>
<organism evidence="2">
    <name type="scientific">Anopheles marajoara</name>
    <dbReference type="NCBI Taxonomy" id="58244"/>
    <lineage>
        <taxon>Eukaryota</taxon>
        <taxon>Metazoa</taxon>
        <taxon>Ecdysozoa</taxon>
        <taxon>Arthropoda</taxon>
        <taxon>Hexapoda</taxon>
        <taxon>Insecta</taxon>
        <taxon>Pterygota</taxon>
        <taxon>Neoptera</taxon>
        <taxon>Endopterygota</taxon>
        <taxon>Diptera</taxon>
        <taxon>Nematocera</taxon>
        <taxon>Culicoidea</taxon>
        <taxon>Culicidae</taxon>
        <taxon>Anophelinae</taxon>
        <taxon>Anopheles</taxon>
    </lineage>
</organism>
<feature type="chain" id="PRO_5014656388" evidence="1">
    <location>
        <begin position="26"/>
        <end position="141"/>
    </location>
</feature>
<feature type="signal peptide" evidence="1">
    <location>
        <begin position="1"/>
        <end position="25"/>
    </location>
</feature>
<reference evidence="2" key="1">
    <citation type="submission" date="2018-01" db="EMBL/GenBank/DDBJ databases">
        <title>An insight into the sialome of Amazonian anophelines.</title>
        <authorList>
            <person name="Ribeiro J.M."/>
            <person name="Scarpassa V."/>
            <person name="Calvo E."/>
        </authorList>
    </citation>
    <scope>NUCLEOTIDE SEQUENCE</scope>
    <source>
        <tissue evidence="2">Salivary glands</tissue>
    </source>
</reference>
<evidence type="ECO:0000256" key="1">
    <source>
        <dbReference type="SAM" id="SignalP"/>
    </source>
</evidence>
<name>A0A2M4C6K1_9DIPT</name>
<keyword evidence="1" id="KW-0732">Signal</keyword>
<dbReference type="AlphaFoldDB" id="A0A2M4C6K1"/>
<sequence>MVCWQQREELMSLGLLLGLLGQQHGLDVGQDTALRDGHSRQQLVQLLVVTDGQLQMTRDDTRLLVVSGGVTGQLEHFSSQVLHHGSQINRSASTDTLGIVAFAQQTMNTADRELQTSAVGTGLCLSLHLSSLSTARHDECG</sequence>
<dbReference type="EMBL" id="GGFJ01011803">
    <property type="protein sequence ID" value="MBW60944.1"/>
    <property type="molecule type" value="Transcribed_RNA"/>
</dbReference>
<protein>
    <submittedName>
        <fullName evidence="2">Putative secreted protein</fullName>
    </submittedName>
</protein>